<dbReference type="EMBL" id="QFXC01000011">
    <property type="protein sequence ID" value="RDH82375.1"/>
    <property type="molecule type" value="Genomic_DNA"/>
</dbReference>
<reference evidence="1 2" key="1">
    <citation type="journal article" date="2018" name="ISME J.">
        <title>Endosymbiont genomes yield clues of tubeworm success.</title>
        <authorList>
            <person name="Li Y."/>
            <person name="Liles M.R."/>
            <person name="Halanych K.M."/>
        </authorList>
    </citation>
    <scope>NUCLEOTIDE SEQUENCE [LARGE SCALE GENOMIC DNA]</scope>
    <source>
        <strain evidence="1">A1464</strain>
    </source>
</reference>
<protein>
    <recommendedName>
        <fullName evidence="3">Squalene cyclase C-terminal domain-containing protein</fullName>
    </recommendedName>
</protein>
<sequence length="294" mass="33363">MLKKIIVLVIVLVTALFATYLTGVYQNNRDVPYPQKAQMQQQLEMSIQWLVENQAEILTQTNPMLWWMLHEVQGISQDERIANLLEKYHQKNKRIKTSPWGPLFDGQKHPRLGAYAVQGLPYYNQHFIYALNCAADLEDELPIVAEQNTAGFCHQSAYFYRPACITHQLMGINFLFTRQCGLLSDIDEVSQLLQLDIVGQLTWDIRVVDVYLQRVLMLLITGAEASVKPIWIQQVLDHQLPDGGWGDFVSLLGSDTGRSLGFSSKIVSLGSEKSSFHATAQGVYILTYLLSDRS</sequence>
<evidence type="ECO:0000313" key="1">
    <source>
        <dbReference type="EMBL" id="RDH82375.1"/>
    </source>
</evidence>
<proteinExistence type="predicted"/>
<accession>A0A370DBW3</accession>
<organism evidence="1 2">
    <name type="scientific">endosymbiont of Galathealinum brachiosum</name>
    <dbReference type="NCBI Taxonomy" id="2200906"/>
    <lineage>
        <taxon>Bacteria</taxon>
        <taxon>Pseudomonadati</taxon>
        <taxon>Pseudomonadota</taxon>
        <taxon>Gammaproteobacteria</taxon>
        <taxon>sulfur-oxidizing symbionts</taxon>
    </lineage>
</organism>
<evidence type="ECO:0008006" key="3">
    <source>
        <dbReference type="Google" id="ProtNLM"/>
    </source>
</evidence>
<name>A0A370DBW3_9GAMM</name>
<evidence type="ECO:0000313" key="2">
    <source>
        <dbReference type="Proteomes" id="UP000254266"/>
    </source>
</evidence>
<gene>
    <name evidence="1" type="ORF">DIZ80_08755</name>
</gene>
<keyword evidence="2" id="KW-1185">Reference proteome</keyword>
<dbReference type="Proteomes" id="UP000254266">
    <property type="component" value="Unassembled WGS sequence"/>
</dbReference>
<comment type="caution">
    <text evidence="1">The sequence shown here is derived from an EMBL/GenBank/DDBJ whole genome shotgun (WGS) entry which is preliminary data.</text>
</comment>
<dbReference type="AlphaFoldDB" id="A0A370DBW3"/>